<accession>A0A0J8B2H5</accession>
<protein>
    <recommendedName>
        <fullName evidence="1">CCDC81 HU domain-containing protein</fullName>
    </recommendedName>
</protein>
<dbReference type="Pfam" id="PF18289">
    <property type="entry name" value="HU-CCDC81_euk_2"/>
    <property type="match status" value="1"/>
</dbReference>
<feature type="non-terminal residue" evidence="2">
    <location>
        <position position="1"/>
    </location>
</feature>
<dbReference type="AlphaFoldDB" id="A0A0J8B2H5"/>
<evidence type="ECO:0000313" key="2">
    <source>
        <dbReference type="EMBL" id="KMS94063.1"/>
    </source>
</evidence>
<dbReference type="Gramene" id="KMS94063">
    <property type="protein sequence ID" value="KMS94063"/>
    <property type="gene ID" value="BVRB_025170"/>
</dbReference>
<organism evidence="2 3">
    <name type="scientific">Beta vulgaris subsp. vulgaris</name>
    <name type="common">Beet</name>
    <dbReference type="NCBI Taxonomy" id="3555"/>
    <lineage>
        <taxon>Eukaryota</taxon>
        <taxon>Viridiplantae</taxon>
        <taxon>Streptophyta</taxon>
        <taxon>Embryophyta</taxon>
        <taxon>Tracheophyta</taxon>
        <taxon>Spermatophyta</taxon>
        <taxon>Magnoliopsida</taxon>
        <taxon>eudicotyledons</taxon>
        <taxon>Gunneridae</taxon>
        <taxon>Pentapetalae</taxon>
        <taxon>Caryophyllales</taxon>
        <taxon>Chenopodiaceae</taxon>
        <taxon>Betoideae</taxon>
        <taxon>Beta</taxon>
    </lineage>
</organism>
<sequence>AESLVQDCVGRYITTGRGALRLTNLINSKSYAEAWTAVQRWAQRHFELGNSFIMSPIGVMNQTPGAPPQFAFFQSFIDKFGLETNNVARDTDASTVVKMYTSALAKYAPGLERERLKLAVQHLIQRLGEIIANRSQCLIEFGFATLVAEDRRVAMVLHVRPDQDGLRNDAEDNRKSLAAIQHRQKRARYSYIGTKPRGQLHNLNLFTADGCNRGVIMGLEQSRKRSNTRSR</sequence>
<keyword evidence="3" id="KW-1185">Reference proteome</keyword>
<evidence type="ECO:0000259" key="1">
    <source>
        <dbReference type="Pfam" id="PF18289"/>
    </source>
</evidence>
<dbReference type="EMBL" id="KQ096482">
    <property type="protein sequence ID" value="KMS94063.1"/>
    <property type="molecule type" value="Genomic_DNA"/>
</dbReference>
<feature type="domain" description="CCDC81 HU" evidence="1">
    <location>
        <begin position="96"/>
        <end position="155"/>
    </location>
</feature>
<gene>
    <name evidence="2" type="ORF">BVRB_025170</name>
</gene>
<name>A0A0J8B2H5_BETVV</name>
<reference evidence="2 3" key="1">
    <citation type="journal article" date="2014" name="Nature">
        <title>The genome of the recently domesticated crop plant sugar beet (Beta vulgaris).</title>
        <authorList>
            <person name="Dohm J.C."/>
            <person name="Minoche A.E."/>
            <person name="Holtgrawe D."/>
            <person name="Capella-Gutierrez S."/>
            <person name="Zakrzewski F."/>
            <person name="Tafer H."/>
            <person name="Rupp O."/>
            <person name="Sorensen T.R."/>
            <person name="Stracke R."/>
            <person name="Reinhardt R."/>
            <person name="Goesmann A."/>
            <person name="Kraft T."/>
            <person name="Schulz B."/>
            <person name="Stadler P.F."/>
            <person name="Schmidt T."/>
            <person name="Gabaldon T."/>
            <person name="Lehrach H."/>
            <person name="Weisshaar B."/>
            <person name="Himmelbauer H."/>
        </authorList>
    </citation>
    <scope>NUCLEOTIDE SEQUENCE [LARGE SCALE GENOMIC DNA]</scope>
    <source>
        <tissue evidence="2">Taproot</tissue>
    </source>
</reference>
<proteinExistence type="predicted"/>
<dbReference type="InterPro" id="IPR040673">
    <property type="entry name" value="CCDC81_HU_dom_2"/>
</dbReference>
<evidence type="ECO:0000313" key="3">
    <source>
        <dbReference type="Proteomes" id="UP000035740"/>
    </source>
</evidence>
<dbReference type="Proteomes" id="UP000035740">
    <property type="component" value="Unassembled WGS sequence"/>
</dbReference>